<evidence type="ECO:0000256" key="1">
    <source>
        <dbReference type="SAM" id="MobiDB-lite"/>
    </source>
</evidence>
<comment type="caution">
    <text evidence="2">The sequence shown here is derived from an EMBL/GenBank/DDBJ whole genome shotgun (WGS) entry which is preliminary data.</text>
</comment>
<gene>
    <name evidence="2" type="ORF">Ari01nite_87440</name>
</gene>
<dbReference type="RefSeq" id="WP_275410932.1">
    <property type="nucleotide sequence ID" value="NZ_BOMV01000101.1"/>
</dbReference>
<feature type="region of interest" description="Disordered" evidence="1">
    <location>
        <begin position="1"/>
        <end position="42"/>
    </location>
</feature>
<feature type="compositionally biased region" description="Basic residues" evidence="1">
    <location>
        <begin position="22"/>
        <end position="31"/>
    </location>
</feature>
<protein>
    <submittedName>
        <fullName evidence="2">Uncharacterized protein</fullName>
    </submittedName>
</protein>
<organism evidence="2 3">
    <name type="scientific">Paractinoplanes rishiriensis</name>
    <dbReference type="NCBI Taxonomy" id="1050105"/>
    <lineage>
        <taxon>Bacteria</taxon>
        <taxon>Bacillati</taxon>
        <taxon>Actinomycetota</taxon>
        <taxon>Actinomycetes</taxon>
        <taxon>Micromonosporales</taxon>
        <taxon>Micromonosporaceae</taxon>
        <taxon>Paractinoplanes</taxon>
    </lineage>
</organism>
<feature type="compositionally biased region" description="Basic and acidic residues" evidence="1">
    <location>
        <begin position="1"/>
        <end position="21"/>
    </location>
</feature>
<proteinExistence type="predicted"/>
<reference evidence="2" key="1">
    <citation type="submission" date="2021-01" db="EMBL/GenBank/DDBJ databases">
        <title>Whole genome shotgun sequence of Actinoplanes rishiriensis NBRC 108556.</title>
        <authorList>
            <person name="Komaki H."/>
            <person name="Tamura T."/>
        </authorList>
    </citation>
    <scope>NUCLEOTIDE SEQUENCE</scope>
    <source>
        <strain evidence="2">NBRC 108556</strain>
    </source>
</reference>
<keyword evidence="3" id="KW-1185">Reference proteome</keyword>
<dbReference type="EMBL" id="BOMV01000101">
    <property type="protein sequence ID" value="GIF01280.1"/>
    <property type="molecule type" value="Genomic_DNA"/>
</dbReference>
<evidence type="ECO:0000313" key="2">
    <source>
        <dbReference type="EMBL" id="GIF01280.1"/>
    </source>
</evidence>
<dbReference type="Proteomes" id="UP000636960">
    <property type="component" value="Unassembled WGS sequence"/>
</dbReference>
<name>A0A919K7U4_9ACTN</name>
<accession>A0A919K7U4</accession>
<dbReference type="AlphaFoldDB" id="A0A919K7U4"/>
<sequence length="42" mass="4598">MANKSAHKEDRKKQGSTLKEKRAAKKAKTAKKSASNIPSTSR</sequence>
<evidence type="ECO:0000313" key="3">
    <source>
        <dbReference type="Proteomes" id="UP000636960"/>
    </source>
</evidence>